<evidence type="ECO:0000313" key="3">
    <source>
        <dbReference type="Proteomes" id="UP001208570"/>
    </source>
</evidence>
<comment type="caution">
    <text evidence="2">The sequence shown here is derived from an EMBL/GenBank/DDBJ whole genome shotgun (WGS) entry which is preliminary data.</text>
</comment>
<dbReference type="GO" id="GO:0003677">
    <property type="term" value="F:DNA binding"/>
    <property type="evidence" value="ECO:0007669"/>
    <property type="project" value="InterPro"/>
</dbReference>
<accession>A0AAD9JE61</accession>
<feature type="region of interest" description="Disordered" evidence="1">
    <location>
        <begin position="500"/>
        <end position="639"/>
    </location>
</feature>
<feature type="compositionally biased region" description="Basic and acidic residues" evidence="1">
    <location>
        <begin position="288"/>
        <end position="305"/>
    </location>
</feature>
<gene>
    <name evidence="2" type="ORF">LSH36_360g02038</name>
</gene>
<dbReference type="InterPro" id="IPR044210">
    <property type="entry name" value="Tfc3-like"/>
</dbReference>
<feature type="compositionally biased region" description="Polar residues" evidence="1">
    <location>
        <begin position="130"/>
        <end position="150"/>
    </location>
</feature>
<feature type="region of interest" description="Disordered" evidence="1">
    <location>
        <begin position="400"/>
        <end position="435"/>
    </location>
</feature>
<organism evidence="2 3">
    <name type="scientific">Paralvinella palmiformis</name>
    <dbReference type="NCBI Taxonomy" id="53620"/>
    <lineage>
        <taxon>Eukaryota</taxon>
        <taxon>Metazoa</taxon>
        <taxon>Spiralia</taxon>
        <taxon>Lophotrochozoa</taxon>
        <taxon>Annelida</taxon>
        <taxon>Polychaeta</taxon>
        <taxon>Sedentaria</taxon>
        <taxon>Canalipalpata</taxon>
        <taxon>Terebellida</taxon>
        <taxon>Terebelliformia</taxon>
        <taxon>Alvinellidae</taxon>
        <taxon>Paralvinella</taxon>
    </lineage>
</organism>
<reference evidence="2" key="1">
    <citation type="journal article" date="2023" name="Mol. Biol. Evol.">
        <title>Third-Generation Sequencing Reveals the Adaptive Role of the Epigenome in Three Deep-Sea Polychaetes.</title>
        <authorList>
            <person name="Perez M."/>
            <person name="Aroh O."/>
            <person name="Sun Y."/>
            <person name="Lan Y."/>
            <person name="Juniper S.K."/>
            <person name="Young C.R."/>
            <person name="Angers B."/>
            <person name="Qian P.Y."/>
        </authorList>
    </citation>
    <scope>NUCLEOTIDE SEQUENCE</scope>
    <source>
        <strain evidence="2">P08H-3</strain>
    </source>
</reference>
<feature type="compositionally biased region" description="Low complexity" evidence="1">
    <location>
        <begin position="260"/>
        <end position="277"/>
    </location>
</feature>
<dbReference type="GO" id="GO:0006384">
    <property type="term" value="P:transcription initiation at RNA polymerase III promoter"/>
    <property type="evidence" value="ECO:0007669"/>
    <property type="project" value="InterPro"/>
</dbReference>
<proteinExistence type="predicted"/>
<dbReference type="AlphaFoldDB" id="A0AAD9JE61"/>
<sequence length="774" mass="83427">MTVFRYVSHQQIQPWLIHSYKNLKGRGVTSQHDEFEDLVHPLSLKDFPGAPTLPEDRAIRPGKPCTSQSPDGSTVLLVDRQDGGIMMTAKRSADNEQELLPAKRTKVVDGQHMSTELLPAKRTKVVDGQHMSTEASSETNSGVRSSLVTRSSNSHNAVINYSSAAASSVMTCSYKTPHAIDLMPNIKPSTTSSAGKYLLKTITPDQQTPTNPEPTCPKINPISIQVKTSADTVVHASVLSSPQHQPSVVRSTDTTVIQPTSNMTANLNTSSATNTTTGRPARSTTSDETVHPDHASHEPTPADKTDVTGAMITQSNCSEQVSSVKRSISGMTSPSSKPSYAIQVKFPSDACMEDIDITGILKQVQNLIKSGVLKVTGTKTQVLTVDIGSLKMLVSVVPKTPKQHGTGVQSSSQSTSQTPSSSGTPPEQGIPGTSSEFLEQTPFRTSSNSQSSTSDVTPIGTLVRASLSSPVRASQRDMVMASSCTQVKGSPKCHVIASSGTATTVSSGTPRRASCGTPVRYSARIPVRTSSRTPVRASPRYSSTGTQSPVNTVTGISSSDSKEPAVRQSPRFVSHNSPATKPHKASGRKKSSKSKETIPQVDGASDEKPEEDSNNMETDIREKRKPAEKRYTFGRGLGAPPMKGTYQSVRLVCRPWKTPEGTVNRPVLQMMLEGLLAYIMTKPGITWRGLTEKYSPIMQPVPLMELLEMLEDIGCIYKVYLKSHQKPSLFSSRMEMETGNTDDLGDSSAESVVPTYDCVLKMGQFVSQSQSNRR</sequence>
<feature type="region of interest" description="Disordered" evidence="1">
    <location>
        <begin position="129"/>
        <end position="150"/>
    </location>
</feature>
<feature type="compositionally biased region" description="Polar residues" evidence="1">
    <location>
        <begin position="540"/>
        <end position="559"/>
    </location>
</feature>
<keyword evidence="3" id="KW-1185">Reference proteome</keyword>
<dbReference type="Proteomes" id="UP001208570">
    <property type="component" value="Unassembled WGS sequence"/>
</dbReference>
<feature type="compositionally biased region" description="Low complexity" evidence="1">
    <location>
        <begin position="500"/>
        <end position="509"/>
    </location>
</feature>
<feature type="compositionally biased region" description="Basic residues" evidence="1">
    <location>
        <begin position="581"/>
        <end position="592"/>
    </location>
</feature>
<evidence type="ECO:0000313" key="2">
    <source>
        <dbReference type="EMBL" id="KAK2151534.1"/>
    </source>
</evidence>
<dbReference type="PANTHER" id="PTHR15180:SF1">
    <property type="entry name" value="GENERAL TRANSCRIPTION FACTOR 3C POLYPEPTIDE 1"/>
    <property type="match status" value="1"/>
</dbReference>
<evidence type="ECO:0000256" key="1">
    <source>
        <dbReference type="SAM" id="MobiDB-lite"/>
    </source>
</evidence>
<dbReference type="EMBL" id="JAODUP010000360">
    <property type="protein sequence ID" value="KAK2151534.1"/>
    <property type="molecule type" value="Genomic_DNA"/>
</dbReference>
<dbReference type="GO" id="GO:0000127">
    <property type="term" value="C:transcription factor TFIIIC complex"/>
    <property type="evidence" value="ECO:0007669"/>
    <property type="project" value="InterPro"/>
</dbReference>
<protein>
    <submittedName>
        <fullName evidence="2">Uncharacterized protein</fullName>
    </submittedName>
</protein>
<dbReference type="GO" id="GO:0042791">
    <property type="term" value="P:5S class rRNA transcription by RNA polymerase III"/>
    <property type="evidence" value="ECO:0007669"/>
    <property type="project" value="TreeGrafter"/>
</dbReference>
<dbReference type="PANTHER" id="PTHR15180">
    <property type="entry name" value="GENERAL TRANSCRIPTION FACTOR 3C POLYPEPTIDE 1"/>
    <property type="match status" value="1"/>
</dbReference>
<name>A0AAD9JE61_9ANNE</name>
<feature type="compositionally biased region" description="Low complexity" evidence="1">
    <location>
        <begin position="405"/>
        <end position="429"/>
    </location>
</feature>
<feature type="region of interest" description="Disordered" evidence="1">
    <location>
        <begin position="260"/>
        <end position="305"/>
    </location>
</feature>